<feature type="region of interest" description="Disordered" evidence="5">
    <location>
        <begin position="744"/>
        <end position="837"/>
    </location>
</feature>
<keyword evidence="3" id="KW-0862">Zinc</keyword>
<dbReference type="PROSITE" id="PS50089">
    <property type="entry name" value="ZF_RING_2"/>
    <property type="match status" value="1"/>
</dbReference>
<dbReference type="SUPFAM" id="SSF57850">
    <property type="entry name" value="RING/U-box"/>
    <property type="match status" value="1"/>
</dbReference>
<feature type="compositionally biased region" description="Basic and acidic residues" evidence="5">
    <location>
        <begin position="122"/>
        <end position="132"/>
    </location>
</feature>
<proteinExistence type="predicted"/>
<gene>
    <name evidence="7" type="ORF">EW145_g3191</name>
</gene>
<keyword evidence="8" id="KW-1185">Reference proteome</keyword>
<feature type="compositionally biased region" description="Basic residues" evidence="5">
    <location>
        <begin position="750"/>
        <end position="761"/>
    </location>
</feature>
<evidence type="ECO:0000256" key="1">
    <source>
        <dbReference type="ARBA" id="ARBA00022723"/>
    </source>
</evidence>
<evidence type="ECO:0000256" key="4">
    <source>
        <dbReference type="PROSITE-ProRule" id="PRU00175"/>
    </source>
</evidence>
<feature type="domain" description="RING-type" evidence="6">
    <location>
        <begin position="709"/>
        <end position="736"/>
    </location>
</feature>
<name>A0A4S4LDI1_9AGAM</name>
<sequence>MNSDNAQDANNDRRSRSPPRQRPRAEGNADPVVERALDYISGSRNNRSDANPHPEARHFESLALPRLRPSVATSTLPAQAVASTSRPPHSPSSAHMDIDTGYSSSEAPGNAAPAHSQSHHTVRSERESDREGSIVPSTHTNLLDDDDVADDMPGLREVSDSESDEEDVEMMFMETDSDIEFLQSLADMPARDRLDNPRHTTTTTTTDLEQMPPLERIPSPPPVNSDIVRTGSRRARVEDDPEAIPGFSTMESMSPASSVYATPNSTPSRTGTPVEASASGNTHPERPIRPLPRNGPPPQRAAPVNLNPLFGGVGGGQGGGAFFDTNISLRHLIGSMFGGLPVVNGQAHPNPNPDTADGSAPAPPQEVPAPGVAADNTNANSNVNANANSDADVGAGASTGTETRGPRGRRHQAFRQVFPWGDVHVHVIEGGEDMQLGGGGFINFIVPDGGHNPDTHGHGQDVPQPAQDMDGINTDADAGAGAGAAGVGAGANANARTNGEIPINFFDFFRTIFSQGGLASFASEARREDPERARRLVAGLDAVPEGLIKRMQHIGGAPGVHEDSASMGEEDVQCAVCWDSLLNAEGDSFKSHSEVPQAEVQNEDRTGNVEDAPAVAPEHTADRDVPSTSAPAASVAQGISIFARLPSRSLIFILLDAPDPAEMPLPAPPSASFSIDSTSTDSSTGEPELTEKERQKKKVQQPLPKIVNLPCAHIFHSSCLLPWFARPGQTTCPVCRFNVDPENLTFTPPRVRRTHVPRPRARSAAPAPGTGETDVNMAPPTGTPADQLQPETPEAAVPSTQEEQAATQPAESTANSDAQTGGRGRTPQAPIHDHPHVRFGFGHGILDTQTFGQTISLNLDFILGPMSNHDHVHGHSRPMPVPPTQPATPAGQAQTGGSTGVNENATANANVDADADANANANVDTGTAAPPNTEGSGFGERFNHRMAGLPGFFETFGRDFPGFDGTPETPGIPGTPGMAGVAGFGGIPGFQAFHRQRPRERKEWTLPPPPDLTLRQRIEKREREAGLRCDDVNCGLGPTDEDPVPVMPADTLKTIAICRDSGDTAESVCVHRLHPACLVDAGRVAGWGSRSDEGDKNVEVPCPVCRAVGHVDRGVWKEGVRASEVVEC</sequence>
<feature type="compositionally biased region" description="Low complexity" evidence="5">
    <location>
        <begin position="887"/>
        <end position="904"/>
    </location>
</feature>
<evidence type="ECO:0000313" key="7">
    <source>
        <dbReference type="EMBL" id="THH07710.1"/>
    </source>
</evidence>
<dbReference type="OrthoDB" id="8062037at2759"/>
<dbReference type="SMART" id="SM00184">
    <property type="entry name" value="RING"/>
    <property type="match status" value="2"/>
</dbReference>
<dbReference type="InterPro" id="IPR013083">
    <property type="entry name" value="Znf_RING/FYVE/PHD"/>
</dbReference>
<dbReference type="InterPro" id="IPR001841">
    <property type="entry name" value="Znf_RING"/>
</dbReference>
<keyword evidence="2 4" id="KW-0863">Zinc-finger</keyword>
<feature type="region of interest" description="Disordered" evidence="5">
    <location>
        <begin position="1"/>
        <end position="167"/>
    </location>
</feature>
<dbReference type="GO" id="GO:0008270">
    <property type="term" value="F:zinc ion binding"/>
    <property type="evidence" value="ECO:0007669"/>
    <property type="project" value="UniProtKB-KW"/>
</dbReference>
<feature type="compositionally biased region" description="Low complexity" evidence="5">
    <location>
        <begin position="372"/>
        <end position="403"/>
    </location>
</feature>
<feature type="compositionally biased region" description="Basic and acidic residues" evidence="5">
    <location>
        <begin position="189"/>
        <end position="198"/>
    </location>
</feature>
<feature type="compositionally biased region" description="Low complexity" evidence="5">
    <location>
        <begin position="670"/>
        <end position="684"/>
    </location>
</feature>
<accession>A0A4S4LDI1</accession>
<keyword evidence="1" id="KW-0479">Metal-binding</keyword>
<feature type="compositionally biased region" description="Basic and acidic residues" evidence="5">
    <location>
        <begin position="23"/>
        <end position="37"/>
    </location>
</feature>
<reference evidence="7 8" key="1">
    <citation type="submission" date="2019-02" db="EMBL/GenBank/DDBJ databases">
        <title>Genome sequencing of the rare red list fungi Phellinidium pouzarii.</title>
        <authorList>
            <person name="Buettner E."/>
            <person name="Kellner H."/>
        </authorList>
    </citation>
    <scope>NUCLEOTIDE SEQUENCE [LARGE SCALE GENOMIC DNA]</scope>
    <source>
        <strain evidence="7 8">DSM 108285</strain>
    </source>
</reference>
<dbReference type="Gene3D" id="3.30.40.10">
    <property type="entry name" value="Zinc/RING finger domain, C3HC4 (zinc finger)"/>
    <property type="match status" value="1"/>
</dbReference>
<dbReference type="AlphaFoldDB" id="A0A4S4LDI1"/>
<comment type="caution">
    <text evidence="7">The sequence shown here is derived from an EMBL/GenBank/DDBJ whole genome shotgun (WGS) entry which is preliminary data.</text>
</comment>
<feature type="compositionally biased region" description="Basic and acidic residues" evidence="5">
    <location>
        <begin position="46"/>
        <end position="60"/>
    </location>
</feature>
<feature type="region of interest" description="Disordered" evidence="5">
    <location>
        <begin position="589"/>
        <end position="609"/>
    </location>
</feature>
<feature type="compositionally biased region" description="Polar residues" evidence="5">
    <location>
        <begin position="71"/>
        <end position="93"/>
    </location>
</feature>
<evidence type="ECO:0000259" key="6">
    <source>
        <dbReference type="PROSITE" id="PS50089"/>
    </source>
</evidence>
<evidence type="ECO:0000313" key="8">
    <source>
        <dbReference type="Proteomes" id="UP000308199"/>
    </source>
</evidence>
<feature type="compositionally biased region" description="Polar residues" evidence="5">
    <location>
        <begin position="798"/>
        <end position="819"/>
    </location>
</feature>
<feature type="region of interest" description="Disordered" evidence="5">
    <location>
        <begin position="344"/>
        <end position="410"/>
    </location>
</feature>
<dbReference type="Pfam" id="PF13639">
    <property type="entry name" value="zf-RING_2"/>
    <property type="match status" value="1"/>
</dbReference>
<feature type="compositionally biased region" description="Polar residues" evidence="5">
    <location>
        <begin position="249"/>
        <end position="271"/>
    </location>
</feature>
<dbReference type="EMBL" id="SGPK01000130">
    <property type="protein sequence ID" value="THH07710.1"/>
    <property type="molecule type" value="Genomic_DNA"/>
</dbReference>
<dbReference type="PANTHER" id="PTHR15710">
    <property type="entry name" value="E3 UBIQUITIN-PROTEIN LIGASE PRAJA"/>
    <property type="match status" value="1"/>
</dbReference>
<evidence type="ECO:0000256" key="3">
    <source>
        <dbReference type="ARBA" id="ARBA00022833"/>
    </source>
</evidence>
<protein>
    <recommendedName>
        <fullName evidence="6">RING-type domain-containing protein</fullName>
    </recommendedName>
</protein>
<evidence type="ECO:0000256" key="5">
    <source>
        <dbReference type="SAM" id="MobiDB-lite"/>
    </source>
</evidence>
<evidence type="ECO:0000256" key="2">
    <source>
        <dbReference type="ARBA" id="ARBA00022771"/>
    </source>
</evidence>
<feature type="region of interest" description="Disordered" evidence="5">
    <location>
        <begin position="869"/>
        <end position="904"/>
    </location>
</feature>
<feature type="region of interest" description="Disordered" evidence="5">
    <location>
        <begin position="663"/>
        <end position="701"/>
    </location>
</feature>
<dbReference type="Proteomes" id="UP000308199">
    <property type="component" value="Unassembled WGS sequence"/>
</dbReference>
<organism evidence="7 8">
    <name type="scientific">Phellinidium pouzarii</name>
    <dbReference type="NCBI Taxonomy" id="167371"/>
    <lineage>
        <taxon>Eukaryota</taxon>
        <taxon>Fungi</taxon>
        <taxon>Dikarya</taxon>
        <taxon>Basidiomycota</taxon>
        <taxon>Agaricomycotina</taxon>
        <taxon>Agaricomycetes</taxon>
        <taxon>Hymenochaetales</taxon>
        <taxon>Hymenochaetaceae</taxon>
        <taxon>Phellinidium</taxon>
    </lineage>
</organism>
<feature type="compositionally biased region" description="Pro residues" evidence="5">
    <location>
        <begin position="289"/>
        <end position="300"/>
    </location>
</feature>
<feature type="region of interest" description="Disordered" evidence="5">
    <location>
        <begin position="187"/>
        <end position="304"/>
    </location>
</feature>